<feature type="compositionally biased region" description="Polar residues" evidence="3">
    <location>
        <begin position="517"/>
        <end position="527"/>
    </location>
</feature>
<keyword evidence="6" id="KW-1185">Reference proteome</keyword>
<dbReference type="RefSeq" id="WP_151422194.1">
    <property type="nucleotide sequence ID" value="NZ_WBJX01000001.1"/>
</dbReference>
<dbReference type="InterPro" id="IPR050445">
    <property type="entry name" value="Bact_polysacc_biosynth/exp"/>
</dbReference>
<dbReference type="Pfam" id="PF10609">
    <property type="entry name" value="ParA"/>
    <property type="match status" value="1"/>
</dbReference>
<proteinExistence type="predicted"/>
<evidence type="ECO:0000256" key="3">
    <source>
        <dbReference type="SAM" id="MobiDB-lite"/>
    </source>
</evidence>
<feature type="region of interest" description="Disordered" evidence="3">
    <location>
        <begin position="487"/>
        <end position="534"/>
    </location>
</feature>
<keyword evidence="4" id="KW-0812">Transmembrane</keyword>
<dbReference type="SUPFAM" id="SSF52540">
    <property type="entry name" value="P-loop containing nucleoside triphosphate hydrolases"/>
    <property type="match status" value="1"/>
</dbReference>
<feature type="compositionally biased region" description="Low complexity" evidence="3">
    <location>
        <begin position="490"/>
        <end position="513"/>
    </location>
</feature>
<dbReference type="NCBIfam" id="TIGR01007">
    <property type="entry name" value="eps_fam"/>
    <property type="match status" value="1"/>
</dbReference>
<reference evidence="5 6" key="1">
    <citation type="submission" date="2019-09" db="EMBL/GenBank/DDBJ databases">
        <title>Phylogeny of genus Pseudoclavibacter and closely related genus.</title>
        <authorList>
            <person name="Li Y."/>
        </authorList>
    </citation>
    <scope>NUCLEOTIDE SEQUENCE [LARGE SCALE GENOMIC DNA]</scope>
    <source>
        <strain evidence="5 6">THG-MD12</strain>
    </source>
</reference>
<keyword evidence="1" id="KW-0547">Nucleotide-binding</keyword>
<evidence type="ECO:0000313" key="5">
    <source>
        <dbReference type="EMBL" id="KAB1639178.1"/>
    </source>
</evidence>
<protein>
    <submittedName>
        <fullName evidence="5">Polysaccharide biosynthesis tyrosine autokinase</fullName>
        <ecNumber evidence="5">2.7.10.2</ecNumber>
    </submittedName>
</protein>
<keyword evidence="5" id="KW-0418">Kinase</keyword>
<dbReference type="GO" id="GO:0005524">
    <property type="term" value="F:ATP binding"/>
    <property type="evidence" value="ECO:0007669"/>
    <property type="project" value="UniProtKB-KW"/>
</dbReference>
<keyword evidence="2" id="KW-0067">ATP-binding</keyword>
<evidence type="ECO:0000313" key="6">
    <source>
        <dbReference type="Proteomes" id="UP000490386"/>
    </source>
</evidence>
<evidence type="ECO:0000256" key="1">
    <source>
        <dbReference type="ARBA" id="ARBA00022741"/>
    </source>
</evidence>
<dbReference type="Gene3D" id="3.40.50.300">
    <property type="entry name" value="P-loop containing nucleotide triphosphate hydrolases"/>
    <property type="match status" value="1"/>
</dbReference>
<dbReference type="AlphaFoldDB" id="A0A7J5B4S5"/>
<feature type="transmembrane region" description="Helical" evidence="4">
    <location>
        <begin position="176"/>
        <end position="193"/>
    </location>
</feature>
<dbReference type="Proteomes" id="UP000490386">
    <property type="component" value="Unassembled WGS sequence"/>
</dbReference>
<gene>
    <name evidence="5" type="ORF">F8O03_02205</name>
</gene>
<dbReference type="PANTHER" id="PTHR32309">
    <property type="entry name" value="TYROSINE-PROTEIN KINASE"/>
    <property type="match status" value="1"/>
</dbReference>
<dbReference type="EMBL" id="WBJX01000001">
    <property type="protein sequence ID" value="KAB1639178.1"/>
    <property type="molecule type" value="Genomic_DNA"/>
</dbReference>
<keyword evidence="5" id="KW-0808">Transferase</keyword>
<dbReference type="InterPro" id="IPR033756">
    <property type="entry name" value="YlxH/NBP35"/>
</dbReference>
<dbReference type="InterPro" id="IPR005702">
    <property type="entry name" value="Wzc-like_C"/>
</dbReference>
<name>A0A7J5B4S5_9MICO</name>
<evidence type="ECO:0000256" key="2">
    <source>
        <dbReference type="ARBA" id="ARBA00022840"/>
    </source>
</evidence>
<dbReference type="InterPro" id="IPR027417">
    <property type="entry name" value="P-loop_NTPase"/>
</dbReference>
<dbReference type="OrthoDB" id="9812433at2"/>
<organism evidence="5 6">
    <name type="scientific">Pseudoclavibacter terrae</name>
    <dbReference type="NCBI Taxonomy" id="1530195"/>
    <lineage>
        <taxon>Bacteria</taxon>
        <taxon>Bacillati</taxon>
        <taxon>Actinomycetota</taxon>
        <taxon>Actinomycetes</taxon>
        <taxon>Micrococcales</taxon>
        <taxon>Microbacteriaceae</taxon>
        <taxon>Pseudoclavibacter</taxon>
    </lineage>
</organism>
<evidence type="ECO:0000256" key="4">
    <source>
        <dbReference type="SAM" id="Phobius"/>
    </source>
</evidence>
<dbReference type="GO" id="GO:0004715">
    <property type="term" value="F:non-membrane spanning protein tyrosine kinase activity"/>
    <property type="evidence" value="ECO:0007669"/>
    <property type="project" value="UniProtKB-EC"/>
</dbReference>
<dbReference type="CDD" id="cd05387">
    <property type="entry name" value="BY-kinase"/>
    <property type="match status" value="1"/>
</dbReference>
<sequence length="534" mass="55598">MTVLDFLRLTGRSWRTLLIGVAIGLLGAFGYTQVQPHVFTANSSGFVTAGPSEGGLIGGSEAAVAKAQSYLPLITSRPVYEKIAQNPDSGLAEGQTLTGRLTASVAPNSNLIEVQASADSPAAAVALANGALQAMADVISDLESQAGGGVSSVTVLPLQDAVAPTSPESPNLRNNLLIGAGIGLVLAYVFVFLRKALDVKVRNSKDLASAAGVGSLGRIPKSPQLMGKNRASNDADAIAAESFRRLRTNLRFASVDEEIRSMVITSSNAGEGKSTIATSLAQVLAQSNTPTILIDADLRRPTVASVLGIDGSVGLSEVLSGQISLEDALTATKTPGLYALPSGRIPPNPSEMLGSEAMRSIIRLLSQDYIVIIDAPPLLPVTDAAILSTRVDGVVLVATAGRTRREDVGAARDMLSQVHGRLLGTVLNMVPPRDTADGYEYRRNRSYYVTANKKGMPVFKSAKGHVDLLEPQPDTNAPATISLAPRANVAPQNAGKKAQPQAAPQQTAVAEPPLSNAAPSDSENAPTRRSRRGA</sequence>
<keyword evidence="4" id="KW-1133">Transmembrane helix</keyword>
<dbReference type="PANTHER" id="PTHR32309:SF13">
    <property type="entry name" value="FERRIC ENTEROBACTIN TRANSPORT PROTEIN FEPE"/>
    <property type="match status" value="1"/>
</dbReference>
<comment type="caution">
    <text evidence="5">The sequence shown here is derived from an EMBL/GenBank/DDBJ whole genome shotgun (WGS) entry which is preliminary data.</text>
</comment>
<keyword evidence="4" id="KW-0472">Membrane</keyword>
<dbReference type="EC" id="2.7.10.2" evidence="5"/>
<accession>A0A7J5B4S5</accession>